<reference evidence="6" key="1">
    <citation type="submission" date="2021-03" db="EMBL/GenBank/DDBJ databases">
        <authorList>
            <person name="Tagirdzhanova G."/>
        </authorList>
    </citation>
    <scope>NUCLEOTIDE SEQUENCE</scope>
</reference>
<dbReference type="EMBL" id="CAJPDS010000143">
    <property type="protein sequence ID" value="CAF9940041.1"/>
    <property type="molecule type" value="Genomic_DNA"/>
</dbReference>
<sequence length="763" mass="87312">MPLRRKLKNLIAPRQSLDQPLASSIVPETSRKGSLPQTIDSPALTVPNPKASAALVEGGKNYGIKTLYDHGKEACVDIVFVHGLTGNAYNTWLDKETGVHWPSKLLGQDIPKSRILSFGYDADVVNIWAREPASSSRLSNHAENLVGKLVRERERSDTETRKIIFVAHSLGGLVTEQALTHSKNSAEKYLNQIEHCTTGIVFLGVPHCGSELEAWATVGRRMVSVLTQINKDIVNVLNPDSEMLHMIENSFHTILRQRKDDLIELTCFYEELAVKGIGEIVAQRSAKIAGYKLYGIHANHMDMTKFSSREDPGYDAVLGELQRWAKMVGKRVTEKDLTPEQKRLWKLRNENMPQRSLRMEDFISWRDSDKSEILLISAPPGRGKFVLSNFILGHLESIILPKSSLSSKIIYYFCNIKNDEASRHANSILRALIVQLCEHQQRLFRILPSEYERNSSQFSSASFDTLSHLFEKMLYQDTYAQVYCIIDGLDVYQEGMNELIVKLVEIFRPGTEAKAPVLKLLCIIRPERPILELLKTSKHRIFRCNSDDLDIFIESRVKALGERFTSSMRQSVREQLHRQAEQSFLWLEVVIRRIDAIDTSTKRKIEDIIKNSSQDLDNLYHLLIQSLVQRDRSHARILACVIYARRPLTLRALEDAVAFNPKETYTNYEQCEQDKPSLTPNAFYNAFGTLLDVAEDKVYCIHQSIKDYFECCNPIKDSIDLDPRIVLAHVSMTYLSLEDFGYHWEDRDMLLQKFPFFEYAATH</sequence>
<dbReference type="InterPro" id="IPR029058">
    <property type="entry name" value="AB_hydrolase_fold"/>
</dbReference>
<dbReference type="Pfam" id="PF24883">
    <property type="entry name" value="NPHP3_N"/>
    <property type="match status" value="1"/>
</dbReference>
<dbReference type="InterPro" id="IPR007751">
    <property type="entry name" value="DUF676_lipase-like"/>
</dbReference>
<accession>A0A8H3J3G2</accession>
<dbReference type="Proteomes" id="UP000664521">
    <property type="component" value="Unassembled WGS sequence"/>
</dbReference>
<dbReference type="InterPro" id="IPR056884">
    <property type="entry name" value="NPHP3-like_N"/>
</dbReference>
<dbReference type="Gene3D" id="3.40.50.1820">
    <property type="entry name" value="alpha/beta hydrolase"/>
    <property type="match status" value="1"/>
</dbReference>
<feature type="region of interest" description="Disordered" evidence="3">
    <location>
        <begin position="22"/>
        <end position="43"/>
    </location>
</feature>
<name>A0A8H3J3G2_9LECA</name>
<protein>
    <recommendedName>
        <fullName evidence="8">DUF676 domain-containing protein</fullName>
    </recommendedName>
</protein>
<dbReference type="SUPFAM" id="SSF53474">
    <property type="entry name" value="alpha/beta-Hydrolases"/>
    <property type="match status" value="1"/>
</dbReference>
<dbReference type="InterPro" id="IPR027417">
    <property type="entry name" value="P-loop_NTPase"/>
</dbReference>
<keyword evidence="2" id="KW-0677">Repeat</keyword>
<dbReference type="AlphaFoldDB" id="A0A8H3J3G2"/>
<evidence type="ECO:0000256" key="3">
    <source>
        <dbReference type="SAM" id="MobiDB-lite"/>
    </source>
</evidence>
<dbReference type="Gene3D" id="3.40.50.300">
    <property type="entry name" value="P-loop containing nucleotide triphosphate hydrolases"/>
    <property type="match status" value="1"/>
</dbReference>
<dbReference type="Pfam" id="PF05057">
    <property type="entry name" value="DUF676"/>
    <property type="match status" value="1"/>
</dbReference>
<comment type="similarity">
    <text evidence="1">Belongs to the putative lipase ROG1 family.</text>
</comment>
<organism evidence="6 7">
    <name type="scientific">Heterodermia speciosa</name>
    <dbReference type="NCBI Taxonomy" id="116794"/>
    <lineage>
        <taxon>Eukaryota</taxon>
        <taxon>Fungi</taxon>
        <taxon>Dikarya</taxon>
        <taxon>Ascomycota</taxon>
        <taxon>Pezizomycotina</taxon>
        <taxon>Lecanoromycetes</taxon>
        <taxon>OSLEUM clade</taxon>
        <taxon>Lecanoromycetidae</taxon>
        <taxon>Caliciales</taxon>
        <taxon>Physciaceae</taxon>
        <taxon>Heterodermia</taxon>
    </lineage>
</organism>
<evidence type="ECO:0000259" key="5">
    <source>
        <dbReference type="Pfam" id="PF24883"/>
    </source>
</evidence>
<feature type="domain" description="Nephrocystin 3-like N-terminal" evidence="5">
    <location>
        <begin position="357"/>
        <end position="508"/>
    </location>
</feature>
<dbReference type="PANTHER" id="PTHR10039:SF14">
    <property type="entry name" value="NACHT DOMAIN-CONTAINING PROTEIN"/>
    <property type="match status" value="1"/>
</dbReference>
<dbReference type="PANTHER" id="PTHR10039">
    <property type="entry name" value="AMELOGENIN"/>
    <property type="match status" value="1"/>
</dbReference>
<evidence type="ECO:0000313" key="6">
    <source>
        <dbReference type="EMBL" id="CAF9940041.1"/>
    </source>
</evidence>
<proteinExistence type="inferred from homology"/>
<comment type="caution">
    <text evidence="6">The sequence shown here is derived from an EMBL/GenBank/DDBJ whole genome shotgun (WGS) entry which is preliminary data.</text>
</comment>
<gene>
    <name evidence="6" type="ORF">HETSPECPRED_002142</name>
</gene>
<feature type="domain" description="DUF676" evidence="4">
    <location>
        <begin position="78"/>
        <end position="215"/>
    </location>
</feature>
<evidence type="ECO:0000313" key="7">
    <source>
        <dbReference type="Proteomes" id="UP000664521"/>
    </source>
</evidence>
<evidence type="ECO:0000259" key="4">
    <source>
        <dbReference type="Pfam" id="PF05057"/>
    </source>
</evidence>
<evidence type="ECO:0000256" key="2">
    <source>
        <dbReference type="ARBA" id="ARBA00022737"/>
    </source>
</evidence>
<dbReference type="OrthoDB" id="7464126at2759"/>
<evidence type="ECO:0000256" key="1">
    <source>
        <dbReference type="ARBA" id="ARBA00007920"/>
    </source>
</evidence>
<keyword evidence="7" id="KW-1185">Reference proteome</keyword>
<evidence type="ECO:0008006" key="8">
    <source>
        <dbReference type="Google" id="ProtNLM"/>
    </source>
</evidence>